<dbReference type="EMBL" id="JAKELL010000014">
    <property type="protein sequence ID" value="KAH8994478.1"/>
    <property type="molecule type" value="Genomic_DNA"/>
</dbReference>
<dbReference type="InterPro" id="IPR029071">
    <property type="entry name" value="Ubiquitin-like_domsf"/>
</dbReference>
<protein>
    <recommendedName>
        <fullName evidence="4">Ubiquitin-like domain-containing protein</fullName>
    </recommendedName>
</protein>
<reference evidence="5" key="1">
    <citation type="submission" date="2022-01" db="EMBL/GenBank/DDBJ databases">
        <title>Comparative genomics reveals a dynamic genome evolution in the ectomycorrhizal milk-cap (Lactarius) mushrooms.</title>
        <authorList>
            <consortium name="DOE Joint Genome Institute"/>
            <person name="Lebreton A."/>
            <person name="Tang N."/>
            <person name="Kuo A."/>
            <person name="LaButti K."/>
            <person name="Drula E."/>
            <person name="Barry K."/>
            <person name="Clum A."/>
            <person name="Lipzen A."/>
            <person name="Mousain D."/>
            <person name="Ng V."/>
            <person name="Wang R."/>
            <person name="Wang X."/>
            <person name="Dai Y."/>
            <person name="Henrissat B."/>
            <person name="Grigoriev I.V."/>
            <person name="Guerin-Laguette A."/>
            <person name="Yu F."/>
            <person name="Martin F.M."/>
        </authorList>
    </citation>
    <scope>NUCLEOTIDE SEQUENCE</scope>
    <source>
        <strain evidence="5">QP</strain>
    </source>
</reference>
<comment type="subcellular location">
    <subcellularLocation>
        <location evidence="1">Cytoplasm</location>
        <location evidence="1">Cytosol</location>
    </subcellularLocation>
</comment>
<dbReference type="Proteomes" id="UP001201163">
    <property type="component" value="Unassembled WGS sequence"/>
</dbReference>
<organism evidence="5 6">
    <name type="scientific">Lactarius akahatsu</name>
    <dbReference type="NCBI Taxonomy" id="416441"/>
    <lineage>
        <taxon>Eukaryota</taxon>
        <taxon>Fungi</taxon>
        <taxon>Dikarya</taxon>
        <taxon>Basidiomycota</taxon>
        <taxon>Agaricomycotina</taxon>
        <taxon>Agaricomycetes</taxon>
        <taxon>Russulales</taxon>
        <taxon>Russulaceae</taxon>
        <taxon>Lactarius</taxon>
    </lineage>
</organism>
<accession>A0AAD4QEY7</accession>
<evidence type="ECO:0000256" key="1">
    <source>
        <dbReference type="ARBA" id="ARBA00004514"/>
    </source>
</evidence>
<dbReference type="PANTHER" id="PTHR46555">
    <property type="entry name" value="UBIQUITIN-LIKE PROTEIN 4A"/>
    <property type="match status" value="1"/>
</dbReference>
<dbReference type="InterPro" id="IPR000626">
    <property type="entry name" value="Ubiquitin-like_dom"/>
</dbReference>
<dbReference type="PROSITE" id="PS50053">
    <property type="entry name" value="UBIQUITIN_2"/>
    <property type="match status" value="1"/>
</dbReference>
<keyword evidence="6" id="KW-1185">Reference proteome</keyword>
<evidence type="ECO:0000313" key="5">
    <source>
        <dbReference type="EMBL" id="KAH8994478.1"/>
    </source>
</evidence>
<dbReference type="GO" id="GO:0071818">
    <property type="term" value="C:BAT3 complex"/>
    <property type="evidence" value="ECO:0007669"/>
    <property type="project" value="TreeGrafter"/>
</dbReference>
<evidence type="ECO:0000259" key="4">
    <source>
        <dbReference type="PROSITE" id="PS50053"/>
    </source>
</evidence>
<dbReference type="Gene3D" id="3.10.20.90">
    <property type="entry name" value="Phosphatidylinositol 3-kinase Catalytic Subunit, Chain A, domain 1"/>
    <property type="match status" value="1"/>
</dbReference>
<name>A0AAD4QEY7_9AGAM</name>
<dbReference type="SUPFAM" id="SSF54236">
    <property type="entry name" value="Ubiquitin-like"/>
    <property type="match status" value="1"/>
</dbReference>
<evidence type="ECO:0000256" key="2">
    <source>
        <dbReference type="ARBA" id="ARBA00022490"/>
    </source>
</evidence>
<dbReference type="GO" id="GO:0006620">
    <property type="term" value="P:post-translational protein targeting to endoplasmic reticulum membrane"/>
    <property type="evidence" value="ECO:0007669"/>
    <property type="project" value="InterPro"/>
</dbReference>
<dbReference type="GO" id="GO:0051087">
    <property type="term" value="F:protein-folding chaperone binding"/>
    <property type="evidence" value="ECO:0007669"/>
    <property type="project" value="TreeGrafter"/>
</dbReference>
<feature type="region of interest" description="Disordered" evidence="3">
    <location>
        <begin position="142"/>
        <end position="191"/>
    </location>
</feature>
<dbReference type="InterPro" id="IPR047154">
    <property type="entry name" value="UBL4A-like"/>
</dbReference>
<dbReference type="AlphaFoldDB" id="A0AAD4QEY7"/>
<gene>
    <name evidence="5" type="ORF">EDB92DRAFT_1849448</name>
</gene>
<evidence type="ECO:0000313" key="6">
    <source>
        <dbReference type="Proteomes" id="UP001201163"/>
    </source>
</evidence>
<proteinExistence type="predicted"/>
<evidence type="ECO:0000256" key="3">
    <source>
        <dbReference type="SAM" id="MobiDB-lite"/>
    </source>
</evidence>
<dbReference type="Pfam" id="PF00240">
    <property type="entry name" value="ubiquitin"/>
    <property type="match status" value="1"/>
</dbReference>
<feature type="domain" description="Ubiquitin-like" evidence="4">
    <location>
        <begin position="66"/>
        <end position="139"/>
    </location>
</feature>
<keyword evidence="2" id="KW-0963">Cytoplasm</keyword>
<dbReference type="GO" id="GO:0071816">
    <property type="term" value="P:tail-anchored membrane protein insertion into ER membrane"/>
    <property type="evidence" value="ECO:0007669"/>
    <property type="project" value="TreeGrafter"/>
</dbReference>
<dbReference type="PANTHER" id="PTHR46555:SF1">
    <property type="entry name" value="UBIQUITIN-LIKE PROTEIN 4A"/>
    <property type="match status" value="1"/>
</dbReference>
<sequence>MSDQAELAFVRGFSNILASQPVTFENDFQERPEKTLKKVPVLQVDVPPPPELIKKGAAQSSAPAALQITFKSLKPPFSVTIPVSPADPISSIKGQIAAQSHAPPADAQRLLLKGKALADAKLLQEYNVQDGDTINLMVKPGVDWDPTKSPERPALLSVDVSSTPAASTKKRGHSRIPSVVLSTPPSPSEKPQDIQLIDADGFTLSAEIGTEVAIPQTTYRTTVSQPEYWEKLLAFLRSQFPAHPDSSIAFEDYLGASKGVLTASEIAKIRDRVGVVGMAGT</sequence>
<comment type="caution">
    <text evidence="5">The sequence shown here is derived from an EMBL/GenBank/DDBJ whole genome shotgun (WGS) entry which is preliminary data.</text>
</comment>
<dbReference type="SMART" id="SM00213">
    <property type="entry name" value="UBQ"/>
    <property type="match status" value="1"/>
</dbReference>